<dbReference type="EMBL" id="JAHKSW010000017">
    <property type="protein sequence ID" value="KAG7321692.1"/>
    <property type="molecule type" value="Genomic_DNA"/>
</dbReference>
<evidence type="ECO:0000313" key="5">
    <source>
        <dbReference type="Proteomes" id="UP000824219"/>
    </source>
</evidence>
<dbReference type="Gene3D" id="2.60.120.40">
    <property type="match status" value="1"/>
</dbReference>
<feature type="region of interest" description="Disordered" evidence="2">
    <location>
        <begin position="1"/>
        <end position="24"/>
    </location>
</feature>
<dbReference type="PROSITE" id="PS50049">
    <property type="entry name" value="THD_2"/>
    <property type="match status" value="1"/>
</dbReference>
<organism evidence="4 5">
    <name type="scientific">Hemibagrus wyckioides</name>
    <dbReference type="NCBI Taxonomy" id="337641"/>
    <lineage>
        <taxon>Eukaryota</taxon>
        <taxon>Metazoa</taxon>
        <taxon>Chordata</taxon>
        <taxon>Craniata</taxon>
        <taxon>Vertebrata</taxon>
        <taxon>Euteleostomi</taxon>
        <taxon>Actinopterygii</taxon>
        <taxon>Neopterygii</taxon>
        <taxon>Teleostei</taxon>
        <taxon>Ostariophysi</taxon>
        <taxon>Siluriformes</taxon>
        <taxon>Bagridae</taxon>
        <taxon>Hemibagrus</taxon>
    </lineage>
</organism>
<evidence type="ECO:0000256" key="2">
    <source>
        <dbReference type="SAM" id="MobiDB-lite"/>
    </source>
</evidence>
<dbReference type="SUPFAM" id="SSF49842">
    <property type="entry name" value="TNF-like"/>
    <property type="match status" value="1"/>
</dbReference>
<dbReference type="OrthoDB" id="8667946at2759"/>
<evidence type="ECO:0000313" key="4">
    <source>
        <dbReference type="EMBL" id="KAG7321692.1"/>
    </source>
</evidence>
<feature type="domain" description="THD" evidence="3">
    <location>
        <begin position="18"/>
        <end position="153"/>
    </location>
</feature>
<dbReference type="InterPro" id="IPR008983">
    <property type="entry name" value="Tumour_necrosis_fac-like_dom"/>
</dbReference>
<sequence length="159" mass="17826">MVAVITKGNNQRTEKIKADAHEGPDQSSVNYIHLVWGNETSPWRHSSLCFCPNTTLLLQNDLVEITTGGFYQTYAQVTFIDKEKEEGTVTLVANENVPGKAARKLSEAEHRGGTVSMSAVIRLKNGDRVKLHIKPPSLILRDPSKTYWGLYMLDKQKDK</sequence>
<dbReference type="GO" id="GO:0005164">
    <property type="term" value="F:tumor necrosis factor receptor binding"/>
    <property type="evidence" value="ECO:0007669"/>
    <property type="project" value="InterPro"/>
</dbReference>
<dbReference type="AlphaFoldDB" id="A0A9D3NJ01"/>
<comment type="similarity">
    <text evidence="1">Belongs to the tumor necrosis factor family.</text>
</comment>
<reference evidence="4 5" key="1">
    <citation type="submission" date="2021-06" db="EMBL/GenBank/DDBJ databases">
        <title>Chromosome-level genome assembly of the red-tail catfish (Hemibagrus wyckioides).</title>
        <authorList>
            <person name="Shao F."/>
        </authorList>
    </citation>
    <scope>NUCLEOTIDE SEQUENCE [LARGE SCALE GENOMIC DNA]</scope>
    <source>
        <strain evidence="4">EC202008001</strain>
        <tissue evidence="4">Blood</tissue>
    </source>
</reference>
<dbReference type="InterPro" id="IPR006052">
    <property type="entry name" value="TNF_dom"/>
</dbReference>
<dbReference type="Proteomes" id="UP000824219">
    <property type="component" value="Linkage Group LG17"/>
</dbReference>
<proteinExistence type="inferred from homology"/>
<feature type="compositionally biased region" description="Basic and acidic residues" evidence="2">
    <location>
        <begin position="12"/>
        <end position="24"/>
    </location>
</feature>
<comment type="caution">
    <text evidence="4">The sequence shown here is derived from an EMBL/GenBank/DDBJ whole genome shotgun (WGS) entry which is preliminary data.</text>
</comment>
<dbReference type="GO" id="GO:0016020">
    <property type="term" value="C:membrane"/>
    <property type="evidence" value="ECO:0007669"/>
    <property type="project" value="InterPro"/>
</dbReference>
<keyword evidence="5" id="KW-1185">Reference proteome</keyword>
<accession>A0A9D3NJ01</accession>
<dbReference type="Pfam" id="PF00229">
    <property type="entry name" value="TNF"/>
    <property type="match status" value="1"/>
</dbReference>
<dbReference type="GO" id="GO:0006955">
    <property type="term" value="P:immune response"/>
    <property type="evidence" value="ECO:0007669"/>
    <property type="project" value="InterPro"/>
</dbReference>
<protein>
    <recommendedName>
        <fullName evidence="3">THD domain-containing protein</fullName>
    </recommendedName>
</protein>
<evidence type="ECO:0000259" key="3">
    <source>
        <dbReference type="PROSITE" id="PS50049"/>
    </source>
</evidence>
<name>A0A9D3NJ01_9TELE</name>
<gene>
    <name evidence="4" type="ORF">KOW79_014550</name>
</gene>
<evidence type="ECO:0000256" key="1">
    <source>
        <dbReference type="ARBA" id="ARBA00008670"/>
    </source>
</evidence>